<proteinExistence type="predicted"/>
<protein>
    <submittedName>
        <fullName evidence="1">Uncharacterized protein</fullName>
    </submittedName>
</protein>
<sequence length="102" mass="11197">MSDVITNTRDGIQDPPDPRRLGLIRGSASLFPCIACSFTSIARSCSRAATNGLGLGFTLMDAFILLDHSVLRHFTLVPANDTIELRFLDHVFFTGTLVSREK</sequence>
<evidence type="ECO:0000313" key="1">
    <source>
        <dbReference type="EMBL" id="VFQ76169.1"/>
    </source>
</evidence>
<gene>
    <name evidence="1" type="ORF">CCAM_LOCUS17945</name>
</gene>
<dbReference type="Proteomes" id="UP000595140">
    <property type="component" value="Unassembled WGS sequence"/>
</dbReference>
<dbReference type="AlphaFoldDB" id="A0A484LJ29"/>
<accession>A0A484LJ29</accession>
<organism evidence="1 2">
    <name type="scientific">Cuscuta campestris</name>
    <dbReference type="NCBI Taxonomy" id="132261"/>
    <lineage>
        <taxon>Eukaryota</taxon>
        <taxon>Viridiplantae</taxon>
        <taxon>Streptophyta</taxon>
        <taxon>Embryophyta</taxon>
        <taxon>Tracheophyta</taxon>
        <taxon>Spermatophyta</taxon>
        <taxon>Magnoliopsida</taxon>
        <taxon>eudicotyledons</taxon>
        <taxon>Gunneridae</taxon>
        <taxon>Pentapetalae</taxon>
        <taxon>asterids</taxon>
        <taxon>lamiids</taxon>
        <taxon>Solanales</taxon>
        <taxon>Convolvulaceae</taxon>
        <taxon>Cuscuteae</taxon>
        <taxon>Cuscuta</taxon>
        <taxon>Cuscuta subgen. Grammica</taxon>
        <taxon>Cuscuta sect. Cleistogrammica</taxon>
    </lineage>
</organism>
<name>A0A484LJ29_9ASTE</name>
<keyword evidence="2" id="KW-1185">Reference proteome</keyword>
<dbReference type="EMBL" id="OOIL02001498">
    <property type="protein sequence ID" value="VFQ76169.1"/>
    <property type="molecule type" value="Genomic_DNA"/>
</dbReference>
<reference evidence="1 2" key="1">
    <citation type="submission" date="2018-04" db="EMBL/GenBank/DDBJ databases">
        <authorList>
            <person name="Vogel A."/>
        </authorList>
    </citation>
    <scope>NUCLEOTIDE SEQUENCE [LARGE SCALE GENOMIC DNA]</scope>
</reference>
<evidence type="ECO:0000313" key="2">
    <source>
        <dbReference type="Proteomes" id="UP000595140"/>
    </source>
</evidence>